<dbReference type="Gene3D" id="3.30.1330.60">
    <property type="entry name" value="OmpA-like domain"/>
    <property type="match status" value="1"/>
</dbReference>
<evidence type="ECO:0000313" key="6">
    <source>
        <dbReference type="EMBL" id="TKV69341.1"/>
    </source>
</evidence>
<dbReference type="OrthoDB" id="9805832at2"/>
<name>A0A4U6R6Z6_9GAMM</name>
<dbReference type="CDD" id="cd07185">
    <property type="entry name" value="OmpA_C-like"/>
    <property type="match status" value="1"/>
</dbReference>
<organism evidence="6 7">
    <name type="scientific">Marinobacter panjinensis</name>
    <dbReference type="NCBI Taxonomy" id="2576384"/>
    <lineage>
        <taxon>Bacteria</taxon>
        <taxon>Pseudomonadati</taxon>
        <taxon>Pseudomonadota</taxon>
        <taxon>Gammaproteobacteria</taxon>
        <taxon>Pseudomonadales</taxon>
        <taxon>Marinobacteraceae</taxon>
        <taxon>Marinobacter</taxon>
    </lineage>
</organism>
<evidence type="ECO:0000256" key="4">
    <source>
        <dbReference type="PROSITE-ProRule" id="PRU00473"/>
    </source>
</evidence>
<dbReference type="EMBL" id="SZYH01000001">
    <property type="protein sequence ID" value="TKV69341.1"/>
    <property type="molecule type" value="Genomic_DNA"/>
</dbReference>
<gene>
    <name evidence="6" type="ORF">FDP08_15150</name>
</gene>
<dbReference type="InterPro" id="IPR036737">
    <property type="entry name" value="OmpA-like_sf"/>
</dbReference>
<feature type="domain" description="OmpA-like" evidence="5">
    <location>
        <begin position="97"/>
        <end position="213"/>
    </location>
</feature>
<keyword evidence="7" id="KW-1185">Reference proteome</keyword>
<evidence type="ECO:0000256" key="2">
    <source>
        <dbReference type="ARBA" id="ARBA00023136"/>
    </source>
</evidence>
<dbReference type="InterPro" id="IPR006664">
    <property type="entry name" value="OMP_bac"/>
</dbReference>
<dbReference type="InterPro" id="IPR050330">
    <property type="entry name" value="Bact_OuterMem_StrucFunc"/>
</dbReference>
<comment type="subcellular location">
    <subcellularLocation>
        <location evidence="1">Cell outer membrane</location>
    </subcellularLocation>
</comment>
<keyword evidence="3" id="KW-0998">Cell outer membrane</keyword>
<dbReference type="SUPFAM" id="SSF103088">
    <property type="entry name" value="OmpA-like"/>
    <property type="match status" value="1"/>
</dbReference>
<dbReference type="PROSITE" id="PS51123">
    <property type="entry name" value="OMPA_2"/>
    <property type="match status" value="1"/>
</dbReference>
<keyword evidence="2 4" id="KW-0472">Membrane</keyword>
<dbReference type="PANTHER" id="PTHR30329">
    <property type="entry name" value="STATOR ELEMENT OF FLAGELLAR MOTOR COMPLEX"/>
    <property type="match status" value="1"/>
</dbReference>
<dbReference type="PROSITE" id="PS01068">
    <property type="entry name" value="OMPA_1"/>
    <property type="match status" value="1"/>
</dbReference>
<accession>A0A4U6R6Z6</accession>
<dbReference type="GO" id="GO:0009279">
    <property type="term" value="C:cell outer membrane"/>
    <property type="evidence" value="ECO:0007669"/>
    <property type="project" value="UniProtKB-SubCell"/>
</dbReference>
<proteinExistence type="predicted"/>
<dbReference type="Pfam" id="PF00691">
    <property type="entry name" value="OmpA"/>
    <property type="match status" value="1"/>
</dbReference>
<evidence type="ECO:0000313" key="7">
    <source>
        <dbReference type="Proteomes" id="UP000308488"/>
    </source>
</evidence>
<dbReference type="RefSeq" id="WP_137436957.1">
    <property type="nucleotide sequence ID" value="NZ_SZYH01000001.1"/>
</dbReference>
<sequence length="463" mass="50037">MNKKQIALAVSVSSIAILPGCAFMEKHGGKVIGAAGGMVAGALACDGDPACIAAGAIGGLLLGELYDQRQAELRKIAEEKNIALETKKVKTFNSDRENGLELSINEGGMFEVGSAGLKTKARLDLMSVATVYREKPQKILVIGHTDATGNDGYNEQLSERRARTVAKLFQEVGVPADQIYFQGAGESQPVATNDTADGRATNRRVEIVEIDSEQSLAAYNLQRQNNRAYLAHSNRTSQEKTEILKRVEKTPEPSQQERAEDLAKYAAVDFGGTQATSDFNTILQATGQPASDEGGIGFSMFRKAVASEPVELSPCFMDGPRKIGDIQNLASGKKLGIQEREMSNYWPGLNGSVWLDTVNGHMVAIQDLYILRETGAPQGSPTVTVYENVASDKTADHTLKPHVEAYPGEAGLLVRAYFHDARAVQCMDVVMGNTSLKAAKEGKLYYSAGDHLLEQNIQLKRLN</sequence>
<evidence type="ECO:0000259" key="5">
    <source>
        <dbReference type="PROSITE" id="PS51123"/>
    </source>
</evidence>
<dbReference type="PANTHER" id="PTHR30329:SF21">
    <property type="entry name" value="LIPOPROTEIN YIAD-RELATED"/>
    <property type="match status" value="1"/>
</dbReference>
<protein>
    <recommendedName>
        <fullName evidence="5">OmpA-like domain-containing protein</fullName>
    </recommendedName>
</protein>
<reference evidence="6 7" key="1">
    <citation type="submission" date="2019-05" db="EMBL/GenBank/DDBJ databases">
        <title>Marinobacter panjinensis sp. nov., a moderately halophilic bacterium isolated from sea tidal flat environment.</title>
        <authorList>
            <person name="Yang W."/>
            <person name="An M."/>
            <person name="He W."/>
            <person name="Luo X."/>
            <person name="Zhu L."/>
            <person name="Chen G."/>
            <person name="Zhang Y."/>
            <person name="Wang Y."/>
        </authorList>
    </citation>
    <scope>NUCLEOTIDE SEQUENCE [LARGE SCALE GENOMIC DNA]</scope>
    <source>
        <strain evidence="6 7">PJ-16</strain>
    </source>
</reference>
<dbReference type="PRINTS" id="PR01021">
    <property type="entry name" value="OMPADOMAIN"/>
</dbReference>
<dbReference type="InterPro" id="IPR006665">
    <property type="entry name" value="OmpA-like"/>
</dbReference>
<dbReference type="InterPro" id="IPR006690">
    <property type="entry name" value="OMPA-like_CS"/>
</dbReference>
<evidence type="ECO:0000256" key="1">
    <source>
        <dbReference type="ARBA" id="ARBA00004442"/>
    </source>
</evidence>
<dbReference type="PRINTS" id="PR01023">
    <property type="entry name" value="NAFLGMOTY"/>
</dbReference>
<dbReference type="AlphaFoldDB" id="A0A4U6R6Z6"/>
<evidence type="ECO:0000256" key="3">
    <source>
        <dbReference type="ARBA" id="ARBA00023237"/>
    </source>
</evidence>
<comment type="caution">
    <text evidence="6">The sequence shown here is derived from an EMBL/GenBank/DDBJ whole genome shotgun (WGS) entry which is preliminary data.</text>
</comment>
<dbReference type="Proteomes" id="UP000308488">
    <property type="component" value="Unassembled WGS sequence"/>
</dbReference>